<protein>
    <submittedName>
        <fullName evidence="1">Uncharacterized protein</fullName>
    </submittedName>
</protein>
<dbReference type="EMBL" id="JYDT01000239">
    <property type="protein sequence ID" value="KRY81348.1"/>
    <property type="molecule type" value="Genomic_DNA"/>
</dbReference>
<dbReference type="AlphaFoldDB" id="A0A0V1F5I8"/>
<accession>A0A0V1F5I8</accession>
<keyword evidence="2" id="KW-1185">Reference proteome</keyword>
<organism evidence="1 2">
    <name type="scientific">Trichinella pseudospiralis</name>
    <name type="common">Parasitic roundworm</name>
    <dbReference type="NCBI Taxonomy" id="6337"/>
    <lineage>
        <taxon>Eukaryota</taxon>
        <taxon>Metazoa</taxon>
        <taxon>Ecdysozoa</taxon>
        <taxon>Nematoda</taxon>
        <taxon>Enoplea</taxon>
        <taxon>Dorylaimia</taxon>
        <taxon>Trichinellida</taxon>
        <taxon>Trichinellidae</taxon>
        <taxon>Trichinella</taxon>
    </lineage>
</organism>
<comment type="caution">
    <text evidence="1">The sequence shown here is derived from an EMBL/GenBank/DDBJ whole genome shotgun (WGS) entry which is preliminary data.</text>
</comment>
<dbReference type="Proteomes" id="UP000054995">
    <property type="component" value="Unassembled WGS sequence"/>
</dbReference>
<name>A0A0V1F5I8_TRIPS</name>
<gene>
    <name evidence="1" type="ORF">T4D_12203</name>
</gene>
<evidence type="ECO:0000313" key="2">
    <source>
        <dbReference type="Proteomes" id="UP000054995"/>
    </source>
</evidence>
<reference evidence="1 2" key="1">
    <citation type="submission" date="2015-01" db="EMBL/GenBank/DDBJ databases">
        <title>Evolution of Trichinella species and genotypes.</title>
        <authorList>
            <person name="Korhonen P.K."/>
            <person name="Edoardo P."/>
            <person name="Giuseppe L.R."/>
            <person name="Gasser R.B."/>
        </authorList>
    </citation>
    <scope>NUCLEOTIDE SEQUENCE [LARGE SCALE GENOMIC DNA]</scope>
    <source>
        <strain evidence="1">ISS470</strain>
    </source>
</reference>
<proteinExistence type="predicted"/>
<sequence>MYLKKTLLKTLSRCPLFQLPNSQRSQAKSTCEACIRLVSLSQPHPTNHNKSSNMFVSSSMLDLQKKGNSVLFILIMK</sequence>
<evidence type="ECO:0000313" key="1">
    <source>
        <dbReference type="EMBL" id="KRY81348.1"/>
    </source>
</evidence>